<organism evidence="12 13">
    <name type="scientific">Candidatus Promineifilum breve</name>
    <dbReference type="NCBI Taxonomy" id="1806508"/>
    <lineage>
        <taxon>Bacteria</taxon>
        <taxon>Bacillati</taxon>
        <taxon>Chloroflexota</taxon>
        <taxon>Ardenticatenia</taxon>
        <taxon>Candidatus Promineifilales</taxon>
        <taxon>Candidatus Promineifilaceae</taxon>
        <taxon>Candidatus Promineifilum</taxon>
    </lineage>
</organism>
<dbReference type="InterPro" id="IPR009056">
    <property type="entry name" value="Cyt_c-like_dom"/>
</dbReference>
<feature type="domain" description="Cytochrome c" evidence="11">
    <location>
        <begin position="214"/>
        <end position="326"/>
    </location>
</feature>
<gene>
    <name evidence="12" type="primary">ccpA</name>
    <name evidence="12" type="ORF">CFX0092_A0851</name>
</gene>
<feature type="binding site" description="covalent" evidence="8">
    <location>
        <position position="82"/>
    </location>
    <ligand>
        <name>heme c</name>
        <dbReference type="ChEBI" id="CHEBI:61717"/>
        <label>1</label>
    </ligand>
</feature>
<dbReference type="PROSITE" id="PS51257">
    <property type="entry name" value="PROKAR_LIPOPROTEIN"/>
    <property type="match status" value="1"/>
</dbReference>
<keyword evidence="3 9" id="KW-0479">Metal-binding</keyword>
<evidence type="ECO:0000313" key="12">
    <source>
        <dbReference type="EMBL" id="CUS02729.2"/>
    </source>
</evidence>
<protein>
    <submittedName>
        <fullName evidence="12">Cytochrome c551 peroxidase</fullName>
        <ecNumber evidence="12">1.11.1.5</ecNumber>
    </submittedName>
</protein>
<keyword evidence="12" id="KW-0575">Peroxidase</keyword>
<evidence type="ECO:0000256" key="1">
    <source>
        <dbReference type="ARBA" id="ARBA00004418"/>
    </source>
</evidence>
<evidence type="ECO:0000256" key="2">
    <source>
        <dbReference type="ARBA" id="ARBA00022617"/>
    </source>
</evidence>
<dbReference type="InterPro" id="IPR036909">
    <property type="entry name" value="Cyt_c-like_dom_sf"/>
</dbReference>
<evidence type="ECO:0000313" key="13">
    <source>
        <dbReference type="Proteomes" id="UP000215027"/>
    </source>
</evidence>
<accession>A0A160T0U3</accession>
<evidence type="ECO:0000256" key="8">
    <source>
        <dbReference type="PIRSR" id="PIRSR000294-1"/>
    </source>
</evidence>
<dbReference type="Proteomes" id="UP000215027">
    <property type="component" value="Chromosome I"/>
</dbReference>
<dbReference type="OrthoDB" id="9772811at2"/>
<feature type="binding site" description="covalent" evidence="8">
    <location>
        <position position="228"/>
    </location>
    <ligand>
        <name>heme c</name>
        <dbReference type="ChEBI" id="CHEBI:61717"/>
        <label>2</label>
    </ligand>
</feature>
<keyword evidence="5" id="KW-0574">Periplasm</keyword>
<dbReference type="Gene3D" id="1.10.760.10">
    <property type="entry name" value="Cytochrome c-like domain"/>
    <property type="match status" value="2"/>
</dbReference>
<dbReference type="AlphaFoldDB" id="A0A160T0U3"/>
<feature type="domain" description="Cytochrome c" evidence="11">
    <location>
        <begin position="60"/>
        <end position="169"/>
    </location>
</feature>
<feature type="binding site" description="covalent" evidence="8">
    <location>
        <position position="231"/>
    </location>
    <ligand>
        <name>heme c</name>
        <dbReference type="ChEBI" id="CHEBI:61717"/>
        <label>2</label>
    </ligand>
</feature>
<keyword evidence="7 9" id="KW-0408">Iron</keyword>
<feature type="chain" id="PRO_5008240520" evidence="10">
    <location>
        <begin position="18"/>
        <end position="342"/>
    </location>
</feature>
<sequence>MKRTPLLLMLVAISAMALLGACQNAQETAVAVPTISPDALKIFGTLPEVVAPEGRDITEPMIDLGRKLYYEQRISISGNMSCNTCHGLNNYGMDGLRFSFGHTGNPVGRNSPTVYNAALHVAQFWDGRAADVEEQAKGPILASGEMGMPNAEQVVTALKDIPGYLPLFEAAYPDDADPITYDNVGLAIGAFERGLMTPGRFDEFLAGDQTALTEREQEGLALFMETGCTACHYGPALGGNSFATLGAQEPYTTNDLGRYAVTGEDADLHVFKVPSLRNVAVTGPYLHDGSIPTMESMVQLMVRHQLGKQLTSEQIDTMVIFLRSLTGVLPAEYTAHPELPDM</sequence>
<evidence type="ECO:0000256" key="7">
    <source>
        <dbReference type="ARBA" id="ARBA00023004"/>
    </source>
</evidence>
<keyword evidence="6 12" id="KW-0560">Oxidoreductase</keyword>
<dbReference type="KEGG" id="pbf:CFX0092_A0851"/>
<keyword evidence="2 8" id="KW-0349">Heme</keyword>
<evidence type="ECO:0000256" key="9">
    <source>
        <dbReference type="PIRSR" id="PIRSR000294-2"/>
    </source>
</evidence>
<dbReference type="InterPro" id="IPR051395">
    <property type="entry name" value="Cytochrome_c_Peroxidase/MauG"/>
</dbReference>
<dbReference type="PIRSF" id="PIRSF000294">
    <property type="entry name" value="Cytochrome-c_peroxidase"/>
    <property type="match status" value="1"/>
</dbReference>
<dbReference type="PANTHER" id="PTHR30600:SF7">
    <property type="entry name" value="CYTOCHROME C PEROXIDASE-RELATED"/>
    <property type="match status" value="1"/>
</dbReference>
<feature type="signal peptide" evidence="10">
    <location>
        <begin position="1"/>
        <end position="17"/>
    </location>
</feature>
<dbReference type="PROSITE" id="PS51007">
    <property type="entry name" value="CYTC"/>
    <property type="match status" value="2"/>
</dbReference>
<dbReference type="GO" id="GO:0046872">
    <property type="term" value="F:metal ion binding"/>
    <property type="evidence" value="ECO:0007669"/>
    <property type="project" value="UniProtKB-KW"/>
</dbReference>
<evidence type="ECO:0000259" key="11">
    <source>
        <dbReference type="PROSITE" id="PS51007"/>
    </source>
</evidence>
<dbReference type="SUPFAM" id="SSF46626">
    <property type="entry name" value="Cytochrome c"/>
    <property type="match status" value="2"/>
</dbReference>
<comment type="cofactor">
    <cofactor evidence="8">
        <name>heme</name>
        <dbReference type="ChEBI" id="CHEBI:30413"/>
    </cofactor>
    <text evidence="8">Binds 2 heme groups.</text>
</comment>
<reference evidence="12" key="1">
    <citation type="submission" date="2016-01" db="EMBL/GenBank/DDBJ databases">
        <authorList>
            <person name="Mcilroy J.S."/>
            <person name="Karst M S."/>
            <person name="Albertsen M."/>
        </authorList>
    </citation>
    <scope>NUCLEOTIDE SEQUENCE</scope>
    <source>
        <strain evidence="12">Cfx-K</strain>
    </source>
</reference>
<feature type="binding site" description="covalent" evidence="8">
    <location>
        <position position="85"/>
    </location>
    <ligand>
        <name>heme c</name>
        <dbReference type="ChEBI" id="CHEBI:61717"/>
        <label>1</label>
    </ligand>
</feature>
<dbReference type="InterPro" id="IPR026259">
    <property type="entry name" value="MauG/Cytc_peroxidase"/>
</dbReference>
<evidence type="ECO:0000256" key="3">
    <source>
        <dbReference type="ARBA" id="ARBA00022723"/>
    </source>
</evidence>
<dbReference type="GO" id="GO:0020037">
    <property type="term" value="F:heme binding"/>
    <property type="evidence" value="ECO:0007669"/>
    <property type="project" value="InterPro"/>
</dbReference>
<dbReference type="PANTHER" id="PTHR30600">
    <property type="entry name" value="CYTOCHROME C PEROXIDASE-RELATED"/>
    <property type="match status" value="1"/>
</dbReference>
<comment type="PTM">
    <text evidence="8">Binds 2 heme groups per subunit.</text>
</comment>
<evidence type="ECO:0000256" key="10">
    <source>
        <dbReference type="SAM" id="SignalP"/>
    </source>
</evidence>
<name>A0A160T0U3_9CHLR</name>
<comment type="subcellular location">
    <subcellularLocation>
        <location evidence="1">Periplasm</location>
    </subcellularLocation>
</comment>
<proteinExistence type="predicted"/>
<evidence type="ECO:0000256" key="5">
    <source>
        <dbReference type="ARBA" id="ARBA00022764"/>
    </source>
</evidence>
<dbReference type="GO" id="GO:0042597">
    <property type="term" value="C:periplasmic space"/>
    <property type="evidence" value="ECO:0007669"/>
    <property type="project" value="UniProtKB-SubCell"/>
</dbReference>
<feature type="binding site" description="axial binding residue" evidence="9">
    <location>
        <position position="232"/>
    </location>
    <ligand>
        <name>heme c</name>
        <dbReference type="ChEBI" id="CHEBI:61717"/>
        <label>2</label>
    </ligand>
    <ligandPart>
        <name>Fe</name>
        <dbReference type="ChEBI" id="CHEBI:18248"/>
    </ligandPart>
</feature>
<evidence type="ECO:0000256" key="4">
    <source>
        <dbReference type="ARBA" id="ARBA00022729"/>
    </source>
</evidence>
<dbReference type="GO" id="GO:0004130">
    <property type="term" value="F:cytochrome-c peroxidase activity"/>
    <property type="evidence" value="ECO:0007669"/>
    <property type="project" value="UniProtKB-EC"/>
</dbReference>
<dbReference type="Pfam" id="PF03150">
    <property type="entry name" value="CCP_MauG"/>
    <property type="match status" value="1"/>
</dbReference>
<keyword evidence="4 10" id="KW-0732">Signal</keyword>
<feature type="binding site" description="axial binding residue" evidence="9">
    <location>
        <position position="102"/>
    </location>
    <ligand>
        <name>heme c</name>
        <dbReference type="ChEBI" id="CHEBI:61717"/>
        <label>1</label>
    </ligand>
    <ligandPart>
        <name>Fe</name>
        <dbReference type="ChEBI" id="CHEBI:18248"/>
    </ligandPart>
</feature>
<dbReference type="EC" id="1.11.1.5" evidence="12"/>
<feature type="binding site" description="axial binding residue" evidence="9">
    <location>
        <position position="86"/>
    </location>
    <ligand>
        <name>heme c</name>
        <dbReference type="ChEBI" id="CHEBI:61717"/>
        <label>1</label>
    </ligand>
    <ligandPart>
        <name>Fe</name>
        <dbReference type="ChEBI" id="CHEBI:18248"/>
    </ligandPart>
</feature>
<evidence type="ECO:0000256" key="6">
    <source>
        <dbReference type="ARBA" id="ARBA00023002"/>
    </source>
</evidence>
<dbReference type="InterPro" id="IPR004852">
    <property type="entry name" value="Di-haem_cyt_c_peroxidsae"/>
</dbReference>
<dbReference type="GO" id="GO:0009055">
    <property type="term" value="F:electron transfer activity"/>
    <property type="evidence" value="ECO:0007669"/>
    <property type="project" value="InterPro"/>
</dbReference>
<keyword evidence="13" id="KW-1185">Reference proteome</keyword>
<feature type="binding site" description="axial binding residue" evidence="9">
    <location>
        <position position="301"/>
    </location>
    <ligand>
        <name>heme c</name>
        <dbReference type="ChEBI" id="CHEBI:61717"/>
        <label>2</label>
    </ligand>
    <ligandPart>
        <name>Fe</name>
        <dbReference type="ChEBI" id="CHEBI:18248"/>
    </ligandPart>
</feature>
<dbReference type="RefSeq" id="WP_095042306.1">
    <property type="nucleotide sequence ID" value="NZ_LN890655.1"/>
</dbReference>
<dbReference type="EMBL" id="LN890655">
    <property type="protein sequence ID" value="CUS02729.2"/>
    <property type="molecule type" value="Genomic_DNA"/>
</dbReference>